<name>A0ABC8TET1_9AQUA</name>
<evidence type="ECO:0000256" key="1">
    <source>
        <dbReference type="ARBA" id="ARBA00006303"/>
    </source>
</evidence>
<evidence type="ECO:0000256" key="4">
    <source>
        <dbReference type="ARBA" id="ARBA00022840"/>
    </source>
</evidence>
<keyword evidence="9" id="KW-1185">Reference proteome</keyword>
<keyword evidence="2" id="KW-0436">Ligase</keyword>
<accession>A0ABC8TET1</accession>
<dbReference type="Gene3D" id="3.30.930.10">
    <property type="entry name" value="Bira Bifunctional Protein, Domain 2"/>
    <property type="match status" value="1"/>
</dbReference>
<dbReference type="PRINTS" id="PR01042">
    <property type="entry name" value="TRNASYNTHASP"/>
</dbReference>
<dbReference type="SUPFAM" id="SSF55261">
    <property type="entry name" value="GAD domain-like"/>
    <property type="match status" value="1"/>
</dbReference>
<evidence type="ECO:0000256" key="2">
    <source>
        <dbReference type="ARBA" id="ARBA00022598"/>
    </source>
</evidence>
<dbReference type="AlphaFoldDB" id="A0ABC8TET1"/>
<dbReference type="SUPFAM" id="SSF55681">
    <property type="entry name" value="Class II aaRS and biotin synthetases"/>
    <property type="match status" value="1"/>
</dbReference>
<dbReference type="Pfam" id="PF00152">
    <property type="entry name" value="tRNA-synt_2"/>
    <property type="match status" value="1"/>
</dbReference>
<keyword evidence="6" id="KW-0030">Aminoacyl-tRNA synthetase</keyword>
<feature type="domain" description="Aminoacyl-tRNA synthetase class II (D/K/N)" evidence="7">
    <location>
        <begin position="120"/>
        <end position="273"/>
    </location>
</feature>
<evidence type="ECO:0000259" key="7">
    <source>
        <dbReference type="Pfam" id="PF00152"/>
    </source>
</evidence>
<dbReference type="Proteomes" id="UP001642360">
    <property type="component" value="Unassembled WGS sequence"/>
</dbReference>
<dbReference type="GO" id="GO:0005737">
    <property type="term" value="C:cytoplasm"/>
    <property type="evidence" value="ECO:0007669"/>
    <property type="project" value="UniProtKB-ARBA"/>
</dbReference>
<dbReference type="GO" id="GO:0005524">
    <property type="term" value="F:ATP binding"/>
    <property type="evidence" value="ECO:0007669"/>
    <property type="project" value="UniProtKB-KW"/>
</dbReference>
<evidence type="ECO:0000256" key="6">
    <source>
        <dbReference type="ARBA" id="ARBA00023146"/>
    </source>
</evidence>
<comment type="caution">
    <text evidence="8">The sequence shown here is derived from an EMBL/GenBank/DDBJ whole genome shotgun (WGS) entry which is preliminary data.</text>
</comment>
<keyword evidence="4" id="KW-0067">ATP-binding</keyword>
<dbReference type="InterPro" id="IPR004364">
    <property type="entry name" value="Aa-tRNA-synt_II"/>
</dbReference>
<gene>
    <name evidence="8" type="ORF">ILEXP_LOCUS37187</name>
</gene>
<dbReference type="EMBL" id="CAUOFW020004947">
    <property type="protein sequence ID" value="CAK9167871.1"/>
    <property type="molecule type" value="Genomic_DNA"/>
</dbReference>
<protein>
    <recommendedName>
        <fullName evidence="7">Aminoacyl-tRNA synthetase class II (D/K/N) domain-containing protein</fullName>
    </recommendedName>
</protein>
<organism evidence="8 9">
    <name type="scientific">Ilex paraguariensis</name>
    <name type="common">yerba mate</name>
    <dbReference type="NCBI Taxonomy" id="185542"/>
    <lineage>
        <taxon>Eukaryota</taxon>
        <taxon>Viridiplantae</taxon>
        <taxon>Streptophyta</taxon>
        <taxon>Embryophyta</taxon>
        <taxon>Tracheophyta</taxon>
        <taxon>Spermatophyta</taxon>
        <taxon>Magnoliopsida</taxon>
        <taxon>eudicotyledons</taxon>
        <taxon>Gunneridae</taxon>
        <taxon>Pentapetalae</taxon>
        <taxon>asterids</taxon>
        <taxon>campanulids</taxon>
        <taxon>Aquifoliales</taxon>
        <taxon>Aquifoliaceae</taxon>
        <taxon>Ilex</taxon>
    </lineage>
</organism>
<dbReference type="PANTHER" id="PTHR22594">
    <property type="entry name" value="ASPARTYL/LYSYL-TRNA SYNTHETASE"/>
    <property type="match status" value="1"/>
</dbReference>
<sequence>MYLLHNVFGERELVSDIFLDSSFKVFADTLASGGIIKALCVPSGAKTYSNTALKKGDIYNAAIKSGAKGLPFLKVLNDGDIEGIPALVSSLDSKKREKLLKIFSAGSGDLVLFAVGHHVSVNKTLDRLRGYIAHELGLVDHTRHSILWVTDFPMFEWNSAEQRLEALHHPFTAPNPEDMKDLSCARALAYDMVYNGVEIGGGSLRIFKREVQEMVLEIIGITHEQAEAKFGYLLEALDMGAPPHGGIAYGLDRLVMLLAGANSIRDVIAFPKTSTAQCALTQAPSEVDPQQLKDLSFHAQ</sequence>
<keyword evidence="3" id="KW-0547">Nucleotide-binding</keyword>
<dbReference type="InterPro" id="IPR045864">
    <property type="entry name" value="aa-tRNA-synth_II/BPL/LPL"/>
</dbReference>
<dbReference type="GO" id="GO:0006412">
    <property type="term" value="P:translation"/>
    <property type="evidence" value="ECO:0007669"/>
    <property type="project" value="UniProtKB-KW"/>
</dbReference>
<evidence type="ECO:0000256" key="5">
    <source>
        <dbReference type="ARBA" id="ARBA00022917"/>
    </source>
</evidence>
<dbReference type="GO" id="GO:0004812">
    <property type="term" value="F:aminoacyl-tRNA ligase activity"/>
    <property type="evidence" value="ECO:0007669"/>
    <property type="project" value="UniProtKB-KW"/>
</dbReference>
<dbReference type="InterPro" id="IPR002312">
    <property type="entry name" value="Asp/Asn-tRNA-synth_IIb"/>
</dbReference>
<reference evidence="8 9" key="1">
    <citation type="submission" date="2024-02" db="EMBL/GenBank/DDBJ databases">
        <authorList>
            <person name="Vignale AGUSTIN F."/>
            <person name="Sosa J E."/>
            <person name="Modenutti C."/>
        </authorList>
    </citation>
    <scope>NUCLEOTIDE SEQUENCE [LARGE SCALE GENOMIC DNA]</scope>
</reference>
<dbReference type="PANTHER" id="PTHR22594:SF5">
    <property type="entry name" value="ASPARTATE--TRNA LIGASE, MITOCHONDRIAL"/>
    <property type="match status" value="1"/>
</dbReference>
<evidence type="ECO:0000256" key="3">
    <source>
        <dbReference type="ARBA" id="ARBA00022741"/>
    </source>
</evidence>
<keyword evidence="5" id="KW-0648">Protein biosynthesis</keyword>
<proteinExistence type="inferred from homology"/>
<dbReference type="InterPro" id="IPR004115">
    <property type="entry name" value="GAD-like_sf"/>
</dbReference>
<comment type="similarity">
    <text evidence="1">Belongs to the class-II aminoacyl-tRNA synthetase family. Type 1 subfamily.</text>
</comment>
<evidence type="ECO:0000313" key="8">
    <source>
        <dbReference type="EMBL" id="CAK9167871.1"/>
    </source>
</evidence>
<evidence type="ECO:0000313" key="9">
    <source>
        <dbReference type="Proteomes" id="UP001642360"/>
    </source>
</evidence>